<reference evidence="13 14" key="1">
    <citation type="journal article" date="2014" name="Nat. Commun.">
        <title>Molecular traces of alternative social organization in a termite genome.</title>
        <authorList>
            <person name="Terrapon N."/>
            <person name="Li C."/>
            <person name="Robertson H.M."/>
            <person name="Ji L."/>
            <person name="Meng X."/>
            <person name="Booth W."/>
            <person name="Chen Z."/>
            <person name="Childers C.P."/>
            <person name="Glastad K.M."/>
            <person name="Gokhale K."/>
            <person name="Gowin J."/>
            <person name="Gronenberg W."/>
            <person name="Hermansen R.A."/>
            <person name="Hu H."/>
            <person name="Hunt B.G."/>
            <person name="Huylmans A.K."/>
            <person name="Khalil S.M."/>
            <person name="Mitchell R.D."/>
            <person name="Munoz-Torres M.C."/>
            <person name="Mustard J.A."/>
            <person name="Pan H."/>
            <person name="Reese J.T."/>
            <person name="Scharf M.E."/>
            <person name="Sun F."/>
            <person name="Vogel H."/>
            <person name="Xiao J."/>
            <person name="Yang W."/>
            <person name="Yang Z."/>
            <person name="Yang Z."/>
            <person name="Zhou J."/>
            <person name="Zhu J."/>
            <person name="Brent C.S."/>
            <person name="Elsik C.G."/>
            <person name="Goodisman M.A."/>
            <person name="Liberles D.A."/>
            <person name="Roe R.M."/>
            <person name="Vargo E.L."/>
            <person name="Vilcinskas A."/>
            <person name="Wang J."/>
            <person name="Bornberg-Bauer E."/>
            <person name="Korb J."/>
            <person name="Zhang G."/>
            <person name="Liebig J."/>
        </authorList>
    </citation>
    <scope>NUCLEOTIDE SEQUENCE [LARGE SCALE GENOMIC DNA]</scope>
    <source>
        <tissue evidence="13">Whole organism</tissue>
    </source>
</reference>
<dbReference type="InterPro" id="IPR014001">
    <property type="entry name" value="Helicase_ATP-bd"/>
</dbReference>
<feature type="compositionally biased region" description="Gly residues" evidence="9">
    <location>
        <begin position="11"/>
        <end position="22"/>
    </location>
</feature>
<feature type="short sequence motif" description="Q motif" evidence="7">
    <location>
        <begin position="135"/>
        <end position="163"/>
    </location>
</feature>
<keyword evidence="14" id="KW-1185">Reference proteome</keyword>
<evidence type="ECO:0000256" key="6">
    <source>
        <dbReference type="ARBA" id="ARBA00047984"/>
    </source>
</evidence>
<dbReference type="FunCoup" id="A0A067QTL2">
    <property type="interactions" value="1689"/>
</dbReference>
<dbReference type="PROSITE" id="PS00039">
    <property type="entry name" value="DEAD_ATP_HELICASE"/>
    <property type="match status" value="1"/>
</dbReference>
<feature type="compositionally biased region" description="Gly residues" evidence="9">
    <location>
        <begin position="65"/>
        <end position="82"/>
    </location>
</feature>
<dbReference type="OMA" id="DNPYWRP"/>
<organism evidence="13 14">
    <name type="scientific">Zootermopsis nevadensis</name>
    <name type="common">Dampwood termite</name>
    <dbReference type="NCBI Taxonomy" id="136037"/>
    <lineage>
        <taxon>Eukaryota</taxon>
        <taxon>Metazoa</taxon>
        <taxon>Ecdysozoa</taxon>
        <taxon>Arthropoda</taxon>
        <taxon>Hexapoda</taxon>
        <taxon>Insecta</taxon>
        <taxon>Pterygota</taxon>
        <taxon>Neoptera</taxon>
        <taxon>Polyneoptera</taxon>
        <taxon>Dictyoptera</taxon>
        <taxon>Blattodea</taxon>
        <taxon>Blattoidea</taxon>
        <taxon>Termitoidae</taxon>
        <taxon>Termopsidae</taxon>
        <taxon>Zootermopsis</taxon>
    </lineage>
</organism>
<evidence type="ECO:0000256" key="4">
    <source>
        <dbReference type="ARBA" id="ARBA00022806"/>
    </source>
</evidence>
<dbReference type="SMART" id="SM00487">
    <property type="entry name" value="DEXDc"/>
    <property type="match status" value="1"/>
</dbReference>
<evidence type="ECO:0000256" key="9">
    <source>
        <dbReference type="SAM" id="MobiDB-lite"/>
    </source>
</evidence>
<proteinExistence type="inferred from homology"/>
<dbReference type="Proteomes" id="UP000027135">
    <property type="component" value="Unassembled WGS sequence"/>
</dbReference>
<evidence type="ECO:0000256" key="2">
    <source>
        <dbReference type="ARBA" id="ARBA00022741"/>
    </source>
</evidence>
<dbReference type="PROSITE" id="PS51195">
    <property type="entry name" value="Q_MOTIF"/>
    <property type="match status" value="1"/>
</dbReference>
<evidence type="ECO:0000256" key="8">
    <source>
        <dbReference type="RuleBase" id="RU000492"/>
    </source>
</evidence>
<accession>A0A067QTL2</accession>
<dbReference type="OrthoDB" id="196131at2759"/>
<evidence type="ECO:0000259" key="12">
    <source>
        <dbReference type="PROSITE" id="PS51195"/>
    </source>
</evidence>
<feature type="compositionally biased region" description="Polar residues" evidence="9">
    <location>
        <begin position="561"/>
        <end position="584"/>
    </location>
</feature>
<keyword evidence="3 8" id="KW-0378">Hydrolase</keyword>
<feature type="region of interest" description="Disordered" evidence="9">
    <location>
        <begin position="1"/>
        <end position="85"/>
    </location>
</feature>
<evidence type="ECO:0000256" key="3">
    <source>
        <dbReference type="ARBA" id="ARBA00022801"/>
    </source>
</evidence>
<evidence type="ECO:0000259" key="11">
    <source>
        <dbReference type="PROSITE" id="PS51194"/>
    </source>
</evidence>
<dbReference type="SMART" id="SM00490">
    <property type="entry name" value="HELICc"/>
    <property type="match status" value="1"/>
</dbReference>
<feature type="region of interest" description="Disordered" evidence="9">
    <location>
        <begin position="556"/>
        <end position="612"/>
    </location>
</feature>
<name>A0A067QTL2_ZOONE</name>
<dbReference type="GO" id="GO:0031047">
    <property type="term" value="P:regulatory ncRNA-mediated gene silencing"/>
    <property type="evidence" value="ECO:0007669"/>
    <property type="project" value="UniProtKB-ARBA"/>
</dbReference>
<dbReference type="SUPFAM" id="SSF52540">
    <property type="entry name" value="P-loop containing nucleoside triphosphate hydrolases"/>
    <property type="match status" value="2"/>
</dbReference>
<comment type="similarity">
    <text evidence="8">Belongs to the DEAD box helicase family.</text>
</comment>
<dbReference type="InterPro" id="IPR014014">
    <property type="entry name" value="RNA_helicase_DEAD_Q_motif"/>
</dbReference>
<evidence type="ECO:0000313" key="14">
    <source>
        <dbReference type="Proteomes" id="UP000027135"/>
    </source>
</evidence>
<sequence>MAFYGNNRFGGNSGRNGFGGNNGRSSFGSNSGKSGFGGNQGRNGFGGGDRRGGNGFTGGAERRGSGSGAGGSMKGQQPGGGLVKPQWEMHNLRPFTKNFYVPHQDVSNRTRHEVESYRVKNEITVKGNNMPNPIQFFEESNFPDYVMREIRNSGFNEPTSIQAQGWPIAMSGRDMVGIAQTGSGKTLAYVLPATVHINNQERLSRGEGPIALILAPTRELAQQIQSVAREFGSSTYVRNTCIFGGAPKGPQARDLERGVEIVIATPGRLIDFLERGITNLRRCTYLVLDEADRMLDMGFEPQIRKILEQIRPDRQTLMWSATWPKEVRNLAEEFLKDYVQINIGSLQLAANHNILQIVDVCQEHEKSDKLNALLQEIGCEQEGKTIIFVETKRKVEDITRSIRRFGYPAVCMHGDKSQQERDHVLREFRGGKSNILVATDVAARGLDVDGIKFVINFDYPNSSEDYIHRIGRTGRCQMTGTSYAFFTPSNSRQARDLVAVLREANQVVNPKLDEMASRGGFGGRGDRRWGNNGFGRQQNGLGGAKRWENKSFAGKMMKGSDMTNRNKPSHFSTTGKPTHSQVGDSYSYGRRMGGDNKFSLPPPPSGDTNWGKQFPQPIKTNGSTAAVASPKTNKPILSVKEMCNVQGMAAPGSGNTYNYPAFLNTYGCAQMQAVQQ</sequence>
<feature type="region of interest" description="Disordered" evidence="9">
    <location>
        <begin position="518"/>
        <end position="543"/>
    </location>
</feature>
<evidence type="ECO:0000256" key="7">
    <source>
        <dbReference type="PROSITE-ProRule" id="PRU00552"/>
    </source>
</evidence>
<dbReference type="GO" id="GO:0016787">
    <property type="term" value="F:hydrolase activity"/>
    <property type="evidence" value="ECO:0007669"/>
    <property type="project" value="UniProtKB-KW"/>
</dbReference>
<gene>
    <name evidence="13" type="ORF">L798_13828</name>
</gene>
<dbReference type="InParanoid" id="A0A067QTL2"/>
<evidence type="ECO:0000256" key="1">
    <source>
        <dbReference type="ARBA" id="ARBA00012552"/>
    </source>
</evidence>
<dbReference type="InterPro" id="IPR011545">
    <property type="entry name" value="DEAD/DEAH_box_helicase_dom"/>
</dbReference>
<dbReference type="Gene3D" id="3.40.50.300">
    <property type="entry name" value="P-loop containing nucleotide triphosphate hydrolases"/>
    <property type="match status" value="2"/>
</dbReference>
<dbReference type="GO" id="GO:0003676">
    <property type="term" value="F:nucleic acid binding"/>
    <property type="evidence" value="ECO:0007669"/>
    <property type="project" value="InterPro"/>
</dbReference>
<dbReference type="InterPro" id="IPR001650">
    <property type="entry name" value="Helicase_C-like"/>
</dbReference>
<feature type="compositionally biased region" description="Gly residues" evidence="9">
    <location>
        <begin position="34"/>
        <end position="58"/>
    </location>
</feature>
<dbReference type="eggNOG" id="KOG0331">
    <property type="taxonomic scope" value="Eukaryota"/>
</dbReference>
<comment type="catalytic activity">
    <reaction evidence="6">
        <text>ATP + H2O = ADP + phosphate + H(+)</text>
        <dbReference type="Rhea" id="RHEA:13065"/>
        <dbReference type="ChEBI" id="CHEBI:15377"/>
        <dbReference type="ChEBI" id="CHEBI:15378"/>
        <dbReference type="ChEBI" id="CHEBI:30616"/>
        <dbReference type="ChEBI" id="CHEBI:43474"/>
        <dbReference type="ChEBI" id="CHEBI:456216"/>
        <dbReference type="EC" id="3.6.4.13"/>
    </reaction>
</comment>
<feature type="domain" description="DEAD-box RNA helicase Q" evidence="12">
    <location>
        <begin position="135"/>
        <end position="163"/>
    </location>
</feature>
<dbReference type="AlphaFoldDB" id="A0A067QTL2"/>
<keyword evidence="5 8" id="KW-0067">ATP-binding</keyword>
<protein>
    <recommendedName>
        <fullName evidence="1">RNA helicase</fullName>
        <ecNumber evidence="1">3.6.4.13</ecNumber>
    </recommendedName>
</protein>
<feature type="domain" description="Helicase ATP-binding" evidence="10">
    <location>
        <begin position="166"/>
        <end position="341"/>
    </location>
</feature>
<dbReference type="InterPro" id="IPR000629">
    <property type="entry name" value="RNA-helicase_DEAD-box_CS"/>
</dbReference>
<keyword evidence="2 8" id="KW-0547">Nucleotide-binding</keyword>
<evidence type="ECO:0000313" key="13">
    <source>
        <dbReference type="EMBL" id="KDR12221.1"/>
    </source>
</evidence>
<evidence type="ECO:0000259" key="10">
    <source>
        <dbReference type="PROSITE" id="PS51192"/>
    </source>
</evidence>
<dbReference type="CDD" id="cd18787">
    <property type="entry name" value="SF2_C_DEAD"/>
    <property type="match status" value="1"/>
</dbReference>
<keyword evidence="4 8" id="KW-0347">Helicase</keyword>
<dbReference type="PROSITE" id="PS51192">
    <property type="entry name" value="HELICASE_ATP_BIND_1"/>
    <property type="match status" value="1"/>
</dbReference>
<dbReference type="GO" id="GO:0003724">
    <property type="term" value="F:RNA helicase activity"/>
    <property type="evidence" value="ECO:0007669"/>
    <property type="project" value="UniProtKB-EC"/>
</dbReference>
<dbReference type="Pfam" id="PF00270">
    <property type="entry name" value="DEAD"/>
    <property type="match status" value="1"/>
</dbReference>
<dbReference type="PANTHER" id="PTHR47958">
    <property type="entry name" value="ATP-DEPENDENT RNA HELICASE DBP3"/>
    <property type="match status" value="1"/>
</dbReference>
<feature type="compositionally biased region" description="Low complexity" evidence="9">
    <location>
        <begin position="23"/>
        <end position="33"/>
    </location>
</feature>
<evidence type="ECO:0000256" key="5">
    <source>
        <dbReference type="ARBA" id="ARBA00022840"/>
    </source>
</evidence>
<feature type="compositionally biased region" description="Low complexity" evidence="9">
    <location>
        <begin position="1"/>
        <end position="10"/>
    </location>
</feature>
<dbReference type="InterPro" id="IPR027417">
    <property type="entry name" value="P-loop_NTPase"/>
</dbReference>
<dbReference type="FunFam" id="3.40.50.300:FF:000079">
    <property type="entry name" value="probable ATP-dependent RNA helicase DDX17"/>
    <property type="match status" value="1"/>
</dbReference>
<dbReference type="GO" id="GO:0005524">
    <property type="term" value="F:ATP binding"/>
    <property type="evidence" value="ECO:0007669"/>
    <property type="project" value="UniProtKB-KW"/>
</dbReference>
<dbReference type="FunFam" id="3.40.50.300:FF:000008">
    <property type="entry name" value="ATP-dependent RNA helicase RhlB"/>
    <property type="match status" value="1"/>
</dbReference>
<feature type="domain" description="Helicase C-terminal" evidence="11">
    <location>
        <begin position="369"/>
        <end position="516"/>
    </location>
</feature>
<dbReference type="STRING" id="136037.A0A067QTL2"/>
<dbReference type="PROSITE" id="PS51194">
    <property type="entry name" value="HELICASE_CTER"/>
    <property type="match status" value="1"/>
</dbReference>
<dbReference type="Pfam" id="PF00271">
    <property type="entry name" value="Helicase_C"/>
    <property type="match status" value="1"/>
</dbReference>
<dbReference type="EC" id="3.6.4.13" evidence="1"/>
<dbReference type="EMBL" id="KK853035">
    <property type="protein sequence ID" value="KDR12221.1"/>
    <property type="molecule type" value="Genomic_DNA"/>
</dbReference>